<evidence type="ECO:0000313" key="3">
    <source>
        <dbReference type="Proteomes" id="UP000823388"/>
    </source>
</evidence>
<dbReference type="EMBL" id="CM029052">
    <property type="protein sequence ID" value="KAG2557401.1"/>
    <property type="molecule type" value="Genomic_DNA"/>
</dbReference>
<accession>A0A8T0P5G4</accession>
<name>A0A8T0P5G4_PANVG</name>
<sequence length="272" mass="28559">MLRCTVATARPRRTVAGATSPCRTTAGLNALRRCRCDLASPRHASASLTAQRRQLASRHSATTPHAPALARPPARGATCSFASLTGPYSCAPPHWPPPVLLLHAVAVGWGRGGCGRIAADAGGAGVGALPGSLAQRCASPVGQGGSSAATPVCGALPAPRGSLPPPGAPTLPLQLPLQGVHRIWWSSRPRTRREQCGRSRAGKRRERAKFCMIKRKEPQARVVAPPLLVRAAAAGSLQFELRSQARRGTRPQARPFPLDLPRRMQSQGGGLL</sequence>
<comment type="caution">
    <text evidence="2">The sequence shown here is derived from an EMBL/GenBank/DDBJ whole genome shotgun (WGS) entry which is preliminary data.</text>
</comment>
<dbReference type="AlphaFoldDB" id="A0A8T0P5G4"/>
<feature type="region of interest" description="Disordered" evidence="1">
    <location>
        <begin position="47"/>
        <end position="72"/>
    </location>
</feature>
<dbReference type="Proteomes" id="UP000823388">
    <property type="component" value="Chromosome 8N"/>
</dbReference>
<protein>
    <submittedName>
        <fullName evidence="2">Uncharacterized protein</fullName>
    </submittedName>
</protein>
<proteinExistence type="predicted"/>
<feature type="compositionally biased region" description="Low complexity" evidence="1">
    <location>
        <begin position="61"/>
        <end position="72"/>
    </location>
</feature>
<keyword evidence="3" id="KW-1185">Reference proteome</keyword>
<evidence type="ECO:0000313" key="2">
    <source>
        <dbReference type="EMBL" id="KAG2557401.1"/>
    </source>
</evidence>
<evidence type="ECO:0000256" key="1">
    <source>
        <dbReference type="SAM" id="MobiDB-lite"/>
    </source>
</evidence>
<organism evidence="2 3">
    <name type="scientific">Panicum virgatum</name>
    <name type="common">Blackwell switchgrass</name>
    <dbReference type="NCBI Taxonomy" id="38727"/>
    <lineage>
        <taxon>Eukaryota</taxon>
        <taxon>Viridiplantae</taxon>
        <taxon>Streptophyta</taxon>
        <taxon>Embryophyta</taxon>
        <taxon>Tracheophyta</taxon>
        <taxon>Spermatophyta</taxon>
        <taxon>Magnoliopsida</taxon>
        <taxon>Liliopsida</taxon>
        <taxon>Poales</taxon>
        <taxon>Poaceae</taxon>
        <taxon>PACMAD clade</taxon>
        <taxon>Panicoideae</taxon>
        <taxon>Panicodae</taxon>
        <taxon>Paniceae</taxon>
        <taxon>Panicinae</taxon>
        <taxon>Panicum</taxon>
        <taxon>Panicum sect. Hiantes</taxon>
    </lineage>
</organism>
<reference evidence="2 3" key="1">
    <citation type="submission" date="2020-05" db="EMBL/GenBank/DDBJ databases">
        <title>WGS assembly of Panicum virgatum.</title>
        <authorList>
            <person name="Lovell J.T."/>
            <person name="Jenkins J."/>
            <person name="Shu S."/>
            <person name="Juenger T.E."/>
            <person name="Schmutz J."/>
        </authorList>
    </citation>
    <scope>NUCLEOTIDE SEQUENCE [LARGE SCALE GENOMIC DNA]</scope>
    <source>
        <strain evidence="3">cv. AP13</strain>
    </source>
</reference>
<gene>
    <name evidence="2" type="ORF">PVAP13_8NG254900</name>
</gene>
<feature type="region of interest" description="Disordered" evidence="1">
    <location>
        <begin position="243"/>
        <end position="272"/>
    </location>
</feature>
<feature type="compositionally biased region" description="Polar residues" evidence="1">
    <location>
        <begin position="47"/>
        <end position="60"/>
    </location>
</feature>